<feature type="domain" description="Phosphatidic acid phosphatase type 2/haloperoxidase" evidence="2">
    <location>
        <begin position="81"/>
        <end position="194"/>
    </location>
</feature>
<dbReference type="InterPro" id="IPR036938">
    <property type="entry name" value="PAP2/HPO_sf"/>
</dbReference>
<dbReference type="Pfam" id="PF01569">
    <property type="entry name" value="PAP2"/>
    <property type="match status" value="1"/>
</dbReference>
<dbReference type="PANTHER" id="PTHR14969:SF13">
    <property type="entry name" value="AT30094P"/>
    <property type="match status" value="1"/>
</dbReference>
<evidence type="ECO:0000313" key="4">
    <source>
        <dbReference type="Proteomes" id="UP000005442"/>
    </source>
</evidence>
<dbReference type="InterPro" id="IPR000326">
    <property type="entry name" value="PAP2/HPO"/>
</dbReference>
<proteinExistence type="predicted"/>
<feature type="transmembrane region" description="Helical" evidence="1">
    <location>
        <begin position="83"/>
        <end position="106"/>
    </location>
</feature>
<keyword evidence="1" id="KW-1133">Transmembrane helix</keyword>
<dbReference type="PATRIC" id="fig|710685.3.peg.2807"/>
<evidence type="ECO:0000259" key="2">
    <source>
        <dbReference type="SMART" id="SM00014"/>
    </source>
</evidence>
<sequence>MGKPAHRRTADLWLAAGGLALTAVSVWLSGSSVAGRVDSEVFTRINSLPDILYRPLWVSQLAGVLGAPVVVAVGALGARKFRLATALVLLVPAKLIVERGILKALVNRERPGASIPGAVLRDAPAAGLSFPSGHAVILFGMVALLSPYLSRRWRAVILVIAVVAAAARIYLGAHSPLDVIGGAAAGLAIGALLNLLVGVRGRADGVGRASE</sequence>
<keyword evidence="1" id="KW-0812">Transmembrane</keyword>
<feature type="transmembrane region" description="Helical" evidence="1">
    <location>
        <begin position="57"/>
        <end position="76"/>
    </location>
</feature>
<dbReference type="STRING" id="710685.MycrhN_2818"/>
<dbReference type="Proteomes" id="UP000005442">
    <property type="component" value="Chromosome"/>
</dbReference>
<evidence type="ECO:0000256" key="1">
    <source>
        <dbReference type="SAM" id="Phobius"/>
    </source>
</evidence>
<dbReference type="KEGG" id="mrh:MycrhN_2818"/>
<dbReference type="HOGENOM" id="CLU_1309016_0_0_11"/>
<feature type="transmembrane region" description="Helical" evidence="1">
    <location>
        <begin position="179"/>
        <end position="199"/>
    </location>
</feature>
<feature type="transmembrane region" description="Helical" evidence="1">
    <location>
        <begin position="126"/>
        <end position="148"/>
    </location>
</feature>
<feature type="transmembrane region" description="Helical" evidence="1">
    <location>
        <begin position="12"/>
        <end position="37"/>
    </location>
</feature>
<evidence type="ECO:0000313" key="3">
    <source>
        <dbReference type="EMBL" id="AEV73387.1"/>
    </source>
</evidence>
<name>G8RI50_MYCRN</name>
<dbReference type="AlphaFoldDB" id="G8RI50"/>
<gene>
    <name evidence="3" type="ordered locus">MycrhN_2818</name>
</gene>
<feature type="transmembrane region" description="Helical" evidence="1">
    <location>
        <begin position="155"/>
        <end position="173"/>
    </location>
</feature>
<accession>G8RI50</accession>
<dbReference type="EMBL" id="CP003169">
    <property type="protein sequence ID" value="AEV73387.1"/>
    <property type="molecule type" value="Genomic_DNA"/>
</dbReference>
<protein>
    <submittedName>
        <fullName evidence="3">PAP2 superfamily protein</fullName>
    </submittedName>
</protein>
<dbReference type="eggNOG" id="COG0671">
    <property type="taxonomic scope" value="Bacteria"/>
</dbReference>
<dbReference type="SMART" id="SM00014">
    <property type="entry name" value="acidPPc"/>
    <property type="match status" value="1"/>
</dbReference>
<organism evidence="3 4">
    <name type="scientific">Mycolicibacterium rhodesiae (strain NBB3)</name>
    <name type="common">Mycobacterium rhodesiae</name>
    <dbReference type="NCBI Taxonomy" id="710685"/>
    <lineage>
        <taxon>Bacteria</taxon>
        <taxon>Bacillati</taxon>
        <taxon>Actinomycetota</taxon>
        <taxon>Actinomycetes</taxon>
        <taxon>Mycobacteriales</taxon>
        <taxon>Mycobacteriaceae</taxon>
        <taxon>Mycolicibacterium</taxon>
    </lineage>
</organism>
<dbReference type="OrthoDB" id="5194942at2"/>
<keyword evidence="4" id="KW-1185">Reference proteome</keyword>
<dbReference type="SUPFAM" id="SSF48317">
    <property type="entry name" value="Acid phosphatase/Vanadium-dependent haloperoxidase"/>
    <property type="match status" value="1"/>
</dbReference>
<reference evidence="3 4" key="1">
    <citation type="submission" date="2011-12" db="EMBL/GenBank/DDBJ databases">
        <title>Complete sequence of Mycobacterium rhodesiae NBB3.</title>
        <authorList>
            <consortium name="US DOE Joint Genome Institute"/>
            <person name="Lucas S."/>
            <person name="Han J."/>
            <person name="Lapidus A."/>
            <person name="Cheng J.-F."/>
            <person name="Goodwin L."/>
            <person name="Pitluck S."/>
            <person name="Peters L."/>
            <person name="Mikhailova N."/>
            <person name="Gu W."/>
            <person name="Detter J.C."/>
            <person name="Han C."/>
            <person name="Tapia R."/>
            <person name="Land M."/>
            <person name="Hauser L."/>
            <person name="Kyrpides N."/>
            <person name="Ivanova N."/>
            <person name="Pagani I."/>
            <person name="Mattes T."/>
            <person name="Holmes A."/>
            <person name="Rutledge P."/>
            <person name="Paulsen I."/>
            <person name="Coleman N."/>
            <person name="Woyke T."/>
        </authorList>
    </citation>
    <scope>NUCLEOTIDE SEQUENCE [LARGE SCALE GENOMIC DNA]</scope>
    <source>
        <strain evidence="3 4">NBB3</strain>
    </source>
</reference>
<dbReference type="PANTHER" id="PTHR14969">
    <property type="entry name" value="SPHINGOSINE-1-PHOSPHATE PHOSPHOHYDROLASE"/>
    <property type="match status" value="1"/>
</dbReference>
<dbReference type="RefSeq" id="WP_014211197.1">
    <property type="nucleotide sequence ID" value="NC_016604.1"/>
</dbReference>
<dbReference type="Gene3D" id="1.20.144.10">
    <property type="entry name" value="Phosphatidic acid phosphatase type 2/haloperoxidase"/>
    <property type="match status" value="1"/>
</dbReference>
<keyword evidence="1" id="KW-0472">Membrane</keyword>